<proteinExistence type="predicted"/>
<feature type="domain" description="Outer membrane protein beta-barrel" evidence="3">
    <location>
        <begin position="211"/>
        <end position="447"/>
    </location>
</feature>
<protein>
    <recommendedName>
        <fullName evidence="3">Outer membrane protein beta-barrel domain-containing protein</fullName>
    </recommendedName>
</protein>
<keyword evidence="2" id="KW-0472">Membrane</keyword>
<feature type="compositionally biased region" description="Basic and acidic residues" evidence="1">
    <location>
        <begin position="72"/>
        <end position="97"/>
    </location>
</feature>
<keyword evidence="2" id="KW-0812">Transmembrane</keyword>
<dbReference type="InterPro" id="IPR011250">
    <property type="entry name" value="OMP/PagP_B-barrel"/>
</dbReference>
<evidence type="ECO:0000256" key="1">
    <source>
        <dbReference type="SAM" id="MobiDB-lite"/>
    </source>
</evidence>
<dbReference type="Pfam" id="PF13568">
    <property type="entry name" value="OMP_b-brl_2"/>
    <property type="match status" value="1"/>
</dbReference>
<dbReference type="InterPro" id="IPR025665">
    <property type="entry name" value="Beta-barrel_OMP_2"/>
</dbReference>
<reference evidence="4" key="1">
    <citation type="submission" date="2018-06" db="EMBL/GenBank/DDBJ databases">
        <authorList>
            <person name="Zhirakovskaya E."/>
        </authorList>
    </citation>
    <scope>NUCLEOTIDE SEQUENCE</scope>
</reference>
<gene>
    <name evidence="4" type="ORF">MNBD_BACTEROID01-260</name>
</gene>
<feature type="transmembrane region" description="Helical" evidence="2">
    <location>
        <begin position="44"/>
        <end position="65"/>
    </location>
</feature>
<accession>A0A3B0TX39</accession>
<keyword evidence="2" id="KW-1133">Transmembrane helix</keyword>
<dbReference type="AlphaFoldDB" id="A0A3B0TX39"/>
<dbReference type="SUPFAM" id="SSF56925">
    <property type="entry name" value="OMPA-like"/>
    <property type="match status" value="1"/>
</dbReference>
<evidence type="ECO:0000256" key="2">
    <source>
        <dbReference type="SAM" id="Phobius"/>
    </source>
</evidence>
<name>A0A3B0TX39_9ZZZZ</name>
<evidence type="ECO:0000259" key="3">
    <source>
        <dbReference type="Pfam" id="PF13568"/>
    </source>
</evidence>
<sequence>MEDQYFDKVIKEKMEGFTPPPPANAFSNIKAQMEVAAARKRKAVFIRIAVAAALIGIAMITGWLYTETDKPGPKPLAEDKTIQKEEEVGAESNKKENTTYNPKKTVAVAAKETAVKSAISKNTPGHNINNYVALPGIKDEKEASGTTRESVEQLNYLTARLIQFIPFEDISEAPGLSTVKKSTFFTPLSEEEKELIAMNTSAHRKNNVPANSWKVGVQLAPGYSSNTSSHSEYYAQNMAYPGSSGKTNMGAGFSIAYKANKKWSIKSGLYYSQNGQDSKNSRAVFGQSSNLFFTQAPADKEIFTTAVNLSGNQMTMNSKAGVIEFTGTPQNTELLTTMDGQRAYSNTLLTQGEFSQVFNFVEIPLYLSYQLLKSKIGVELIGGVSANLLVGNNVYTNGPSGKEDIGRTADISTLNYSGTLGAGVEYALGKHISFSVEPRFSYFLNSINKRSDVQYRPYRIGIYIGLNYELNKK</sequence>
<organism evidence="4">
    <name type="scientific">hydrothermal vent metagenome</name>
    <dbReference type="NCBI Taxonomy" id="652676"/>
    <lineage>
        <taxon>unclassified sequences</taxon>
        <taxon>metagenomes</taxon>
        <taxon>ecological metagenomes</taxon>
    </lineage>
</organism>
<dbReference type="EMBL" id="UOEP01000065">
    <property type="protein sequence ID" value="VAW16669.1"/>
    <property type="molecule type" value="Genomic_DNA"/>
</dbReference>
<feature type="region of interest" description="Disordered" evidence="1">
    <location>
        <begin position="72"/>
        <end position="99"/>
    </location>
</feature>
<evidence type="ECO:0000313" key="4">
    <source>
        <dbReference type="EMBL" id="VAW16669.1"/>
    </source>
</evidence>